<dbReference type="Pfam" id="PF20409">
    <property type="entry name" value="SnoaL_5"/>
    <property type="match status" value="1"/>
</dbReference>
<keyword evidence="3" id="KW-1185">Reference proteome</keyword>
<dbReference type="InterPro" id="IPR046860">
    <property type="entry name" value="SnoaL_5"/>
</dbReference>
<dbReference type="EMBL" id="BAABFN010000002">
    <property type="protein sequence ID" value="GAA4309077.1"/>
    <property type="molecule type" value="Genomic_DNA"/>
</dbReference>
<dbReference type="Proteomes" id="UP001501207">
    <property type="component" value="Unassembled WGS sequence"/>
</dbReference>
<accession>A0ABP8FQV7</accession>
<gene>
    <name evidence="2" type="ORF">GCM10023143_16880</name>
</gene>
<dbReference type="InterPro" id="IPR032710">
    <property type="entry name" value="NTF2-like_dom_sf"/>
</dbReference>
<name>A0ABP8FQV7_9BACT</name>
<dbReference type="Gene3D" id="3.10.450.50">
    <property type="match status" value="1"/>
</dbReference>
<evidence type="ECO:0000259" key="1">
    <source>
        <dbReference type="Pfam" id="PF20409"/>
    </source>
</evidence>
<proteinExistence type="predicted"/>
<feature type="domain" description="SnoaL-like" evidence="1">
    <location>
        <begin position="1"/>
        <end position="118"/>
    </location>
</feature>
<reference evidence="3" key="1">
    <citation type="journal article" date="2019" name="Int. J. Syst. Evol. Microbiol.">
        <title>The Global Catalogue of Microorganisms (GCM) 10K type strain sequencing project: providing services to taxonomists for standard genome sequencing and annotation.</title>
        <authorList>
            <consortium name="The Broad Institute Genomics Platform"/>
            <consortium name="The Broad Institute Genome Sequencing Center for Infectious Disease"/>
            <person name="Wu L."/>
            <person name="Ma J."/>
        </authorList>
    </citation>
    <scope>NUCLEOTIDE SEQUENCE [LARGE SCALE GENOMIC DNA]</scope>
    <source>
        <strain evidence="3">JCM 17664</strain>
    </source>
</reference>
<sequence>MTTQQIAQRLAALCREGELETAQKELYADDAISIEPEASPGFDKETRGKDAILEKGHQFNSMVEKVYSYVVSEPLISGNTFAFTLEMDIKMKGRERDTMGELCVYQVRDGKIVAEQFFM</sequence>
<dbReference type="SUPFAM" id="SSF54427">
    <property type="entry name" value="NTF2-like"/>
    <property type="match status" value="1"/>
</dbReference>
<evidence type="ECO:0000313" key="3">
    <source>
        <dbReference type="Proteomes" id="UP001501207"/>
    </source>
</evidence>
<organism evidence="2 3">
    <name type="scientific">Compostibacter hankyongensis</name>
    <dbReference type="NCBI Taxonomy" id="1007089"/>
    <lineage>
        <taxon>Bacteria</taxon>
        <taxon>Pseudomonadati</taxon>
        <taxon>Bacteroidota</taxon>
        <taxon>Chitinophagia</taxon>
        <taxon>Chitinophagales</taxon>
        <taxon>Chitinophagaceae</taxon>
        <taxon>Compostibacter</taxon>
    </lineage>
</organism>
<evidence type="ECO:0000313" key="2">
    <source>
        <dbReference type="EMBL" id="GAA4309077.1"/>
    </source>
</evidence>
<protein>
    <recommendedName>
        <fullName evidence="1">SnoaL-like domain-containing protein</fullName>
    </recommendedName>
</protein>
<comment type="caution">
    <text evidence="2">The sequence shown here is derived from an EMBL/GenBank/DDBJ whole genome shotgun (WGS) entry which is preliminary data.</text>
</comment>
<dbReference type="RefSeq" id="WP_344978220.1">
    <property type="nucleotide sequence ID" value="NZ_BAABFN010000002.1"/>
</dbReference>